<dbReference type="EMBL" id="BOOU01000110">
    <property type="protein sequence ID" value="GII81749.1"/>
    <property type="molecule type" value="Genomic_DNA"/>
</dbReference>
<protein>
    <submittedName>
        <fullName evidence="2">Uncharacterized protein</fullName>
    </submittedName>
</protein>
<feature type="transmembrane region" description="Helical" evidence="1">
    <location>
        <begin position="90"/>
        <end position="109"/>
    </location>
</feature>
<evidence type="ECO:0000313" key="3">
    <source>
        <dbReference type="Proteomes" id="UP000655287"/>
    </source>
</evidence>
<evidence type="ECO:0000256" key="1">
    <source>
        <dbReference type="SAM" id="Phobius"/>
    </source>
</evidence>
<keyword evidence="1" id="KW-0812">Transmembrane</keyword>
<gene>
    <name evidence="2" type="ORF">Sru01_67310</name>
</gene>
<evidence type="ECO:0000313" key="2">
    <source>
        <dbReference type="EMBL" id="GII81749.1"/>
    </source>
</evidence>
<feature type="transmembrane region" description="Helical" evidence="1">
    <location>
        <begin position="145"/>
        <end position="161"/>
    </location>
</feature>
<organism evidence="2 3">
    <name type="scientific">Sphaerisporangium rufum</name>
    <dbReference type="NCBI Taxonomy" id="1381558"/>
    <lineage>
        <taxon>Bacteria</taxon>
        <taxon>Bacillati</taxon>
        <taxon>Actinomycetota</taxon>
        <taxon>Actinomycetes</taxon>
        <taxon>Streptosporangiales</taxon>
        <taxon>Streptosporangiaceae</taxon>
        <taxon>Sphaerisporangium</taxon>
    </lineage>
</organism>
<proteinExistence type="predicted"/>
<name>A0A919V3I0_9ACTN</name>
<comment type="caution">
    <text evidence="2">The sequence shown here is derived from an EMBL/GenBank/DDBJ whole genome shotgun (WGS) entry which is preliminary data.</text>
</comment>
<reference evidence="2" key="1">
    <citation type="submission" date="2021-01" db="EMBL/GenBank/DDBJ databases">
        <title>Whole genome shotgun sequence of Sphaerisporangium rufum NBRC 109079.</title>
        <authorList>
            <person name="Komaki H."/>
            <person name="Tamura T."/>
        </authorList>
    </citation>
    <scope>NUCLEOTIDE SEQUENCE</scope>
    <source>
        <strain evidence="2">NBRC 109079</strain>
    </source>
</reference>
<feature type="transmembrane region" description="Helical" evidence="1">
    <location>
        <begin position="121"/>
        <end position="139"/>
    </location>
</feature>
<keyword evidence="3" id="KW-1185">Reference proteome</keyword>
<keyword evidence="1" id="KW-0472">Membrane</keyword>
<dbReference type="RefSeq" id="WP_203994477.1">
    <property type="nucleotide sequence ID" value="NZ_BOOU01000110.1"/>
</dbReference>
<dbReference type="AlphaFoldDB" id="A0A919V3I0"/>
<accession>A0A919V3I0</accession>
<feature type="transmembrane region" description="Helical" evidence="1">
    <location>
        <begin position="68"/>
        <end position="84"/>
    </location>
</feature>
<sequence>MQVSTTASAPNRWVHVLKGRWPTAGAIGLTFLTLSGGGDLGSEVRSVAEVLPALPLLYLVVARLRRPALSWPLLGVGMVIIFAARLLDVVAPSTVLLALALVVLVWGAFDGHLRGSAEFRLQAIGVLGFGGLALAGLALDPEVGRYVVAAGWLLHGIWDFVHLWRRKVVARSYAEWCGVLDVLIAFELVFLV</sequence>
<dbReference type="Proteomes" id="UP000655287">
    <property type="component" value="Unassembled WGS sequence"/>
</dbReference>
<keyword evidence="1" id="KW-1133">Transmembrane helix</keyword>